<dbReference type="eggNOG" id="KOG1776">
    <property type="taxonomic scope" value="Eukaryota"/>
</dbReference>
<evidence type="ECO:0000313" key="5">
    <source>
        <dbReference type="Proteomes" id="UP000001514"/>
    </source>
</evidence>
<feature type="compositionally biased region" description="Low complexity" evidence="2">
    <location>
        <begin position="1406"/>
        <end position="1421"/>
    </location>
</feature>
<evidence type="ECO:0000259" key="3">
    <source>
        <dbReference type="Pfam" id="PF13764"/>
    </source>
</evidence>
<feature type="region of interest" description="Disordered" evidence="2">
    <location>
        <begin position="1320"/>
        <end position="1339"/>
    </location>
</feature>
<feature type="region of interest" description="Disordered" evidence="2">
    <location>
        <begin position="117"/>
        <end position="173"/>
    </location>
</feature>
<feature type="region of interest" description="Disordered" evidence="2">
    <location>
        <begin position="1406"/>
        <end position="1426"/>
    </location>
</feature>
<keyword evidence="5" id="KW-1185">Reference proteome</keyword>
<dbReference type="PANTHER" id="PTHR21725:SF1">
    <property type="entry name" value="E3 UBIQUITIN-PROTEIN LIGASE UBR4"/>
    <property type="match status" value="1"/>
</dbReference>
<dbReference type="InParanoid" id="D8SA78"/>
<dbReference type="HOGENOM" id="CLU_001312_0_0_1"/>
<feature type="compositionally biased region" description="Polar residues" evidence="2">
    <location>
        <begin position="1281"/>
        <end position="1295"/>
    </location>
</feature>
<protein>
    <recommendedName>
        <fullName evidence="3">E3 ubiquitin ligase UBR4 C-terminal domain-containing protein</fullName>
    </recommendedName>
</protein>
<gene>
    <name evidence="4" type="ORF">SELMODRAFT_444506</name>
</gene>
<dbReference type="KEGG" id="smo:SELMODRAFT_444506"/>
<sequence length="1498" mass="167287">MARLSTGVTTRQYAEALTVVCFNQPGERNAFLRSLEYCGLRSSEYADHGFMLRDHLPPRRISPVKEIILVNLLKVISPDLPLAFALSRGWTTKQKLASRKRPAKILEVSDCELKKAEEQKSSETVENTKQHSDISKPPNLYADCDATSADEDDDEGTSDGELTSLDREHDEDGINTERLLASRVCTFTSSGSSFMEQHWYFCYTCDLTVSKGCCSVCAKCLKPYSITDIESSKRLSLETALELKDPHRPAPMHIKQSQMENVGARHPVIAEHIILPALRIISQACTPPKTQTTEPGGFSAKSVGSFVKTAAILQETPVTRPAKENVEKDKELENTPKGQDLLLVNYLEWKNGATYVEFVRRLTISQNVKPAQKSRKDSRKSDALALKYILRWKRKACKVSLTEDLKCFEDSSWVRELVLSACSQPIRQEMCALIEVLCSQSVARKSKFLDLFMNLLPASRTAGESAAEYFDLLFKMIEDEDARLYLTVRGFLRTACSLISEEVVRVEAQERSFHTDISQGYTLHKLIELLNKFLQVPNVRIRFMKEDLLSQILEALLVIRGLVVQKTKLISDCGRLLRELLDNLLQESDDNKRHFVRACISGLQTPDHDRKDRRCLPAYMLVLNKAHTQEEFIRGSMTKNPYSSLEVGPLMRDVKNKICQQLEMIALFEDDYGMELLLAGSIISLDLSVAQAYEQGLDGEATEPMIKELDDDREESQDPEIEFAITGVMLKELLSMVEHFTDEELKSGQEQVAFGVTGRLFFSLVPWMFSWRRNKSFSSAESVERLLLIVECLVTEANESDVGVTEGALSTTRAGIARGEQAAKGVLMFLERLSNPSSYKQSKQHKNSDTAARILPYLTYGEEAAMEVLVDHFLPYLLDWGAFDKLQKEHGENPKDASLGQKAAFHQFAVENFVKVTESIKQNDSGELLKNLILEKKILTVAIRYLKDAFPFTEKKTDLRSSPEWTRSLELPSVPIILSMMRGLSIGHCKTQECLDEEEVLPLLHALEGMPGENEIGARAENLLDTLSDKETCGEGFLAETILNLRETTRDEMRRRALQRREELLQGLGMRRELRSDGGERIVISKPRIEGLEDVEEEEAGLACMVCREGYKLRMLGAYSYSKRVNIGSATVHGRPEWCHQEEKRADASLKNPKKEWEGAAIRNNETLCNDLFPLRGPAVALAQYSRCVDTFWDNLNALGRADGSRLRLLTYDIVLMLGRFATGASFSVDSKGGGKESNSRLLPFMVQMAGHLLDQQGPSQRRVLAKSLQTFLQASPPETDATTTPVSRTISSPGTPARSDETVQYMMVQSLLLQSHDEWQQHRKTASPLSASTSPSPAARNPIEFALSFSPAADIKRTASSGGLQATSTPSLSSEQLFSILQPMLVFIGIIDQLQRFFKSRSGSAVANRSSSGSSSSAGGTTDDGTEAWEATMKEKLRDVSAMLAFSKDLLEWLEDMQSSADLQEALDVMGALGDAFSAGFSSCDEFFRDALGLASL</sequence>
<evidence type="ECO:0000313" key="4">
    <source>
        <dbReference type="EMBL" id="EFJ18553.1"/>
    </source>
</evidence>
<feature type="region of interest" description="Disordered" evidence="2">
    <location>
        <begin position="1275"/>
        <end position="1300"/>
    </location>
</feature>
<dbReference type="EMBL" id="GL377609">
    <property type="protein sequence ID" value="EFJ18553.1"/>
    <property type="molecule type" value="Genomic_DNA"/>
</dbReference>
<comment type="similarity">
    <text evidence="1">Belongs to the UBR4 family.</text>
</comment>
<dbReference type="InterPro" id="IPR025704">
    <property type="entry name" value="E3_Ub_ligase_UBR4_C"/>
</dbReference>
<dbReference type="GO" id="GO:0008270">
    <property type="term" value="F:zinc ion binding"/>
    <property type="evidence" value="ECO:0007669"/>
    <property type="project" value="UniProtKB-KW"/>
</dbReference>
<dbReference type="InterPro" id="IPR045189">
    <property type="entry name" value="UBR4-like"/>
</dbReference>
<organism evidence="5">
    <name type="scientific">Selaginella moellendorffii</name>
    <name type="common">Spikemoss</name>
    <dbReference type="NCBI Taxonomy" id="88036"/>
    <lineage>
        <taxon>Eukaryota</taxon>
        <taxon>Viridiplantae</taxon>
        <taxon>Streptophyta</taxon>
        <taxon>Embryophyta</taxon>
        <taxon>Tracheophyta</taxon>
        <taxon>Lycopodiopsida</taxon>
        <taxon>Selaginellales</taxon>
        <taxon>Selaginellaceae</taxon>
        <taxon>Selaginella</taxon>
    </lineage>
</organism>
<evidence type="ECO:0000256" key="2">
    <source>
        <dbReference type="SAM" id="MobiDB-lite"/>
    </source>
</evidence>
<dbReference type="Pfam" id="PF13764">
    <property type="entry name" value="E3_UbLigase_R4"/>
    <property type="match status" value="1"/>
</dbReference>
<feature type="domain" description="E3 ubiquitin ligase UBR4 C-terminal" evidence="3">
    <location>
        <begin position="637"/>
        <end position="1472"/>
    </location>
</feature>
<dbReference type="PROSITE" id="PS52043">
    <property type="entry name" value="UBR4_E3"/>
    <property type="match status" value="1"/>
</dbReference>
<keyword evidence="1" id="KW-0862">Zinc</keyword>
<dbReference type="STRING" id="88036.D8SA78"/>
<feature type="compositionally biased region" description="Low complexity" evidence="2">
    <location>
        <begin position="1327"/>
        <end position="1339"/>
    </location>
</feature>
<keyword evidence="1" id="KW-0479">Metal-binding</keyword>
<dbReference type="Proteomes" id="UP000001514">
    <property type="component" value="Unassembled WGS sequence"/>
</dbReference>
<feature type="compositionally biased region" description="Basic and acidic residues" evidence="2">
    <location>
        <begin position="117"/>
        <end position="134"/>
    </location>
</feature>
<dbReference type="GO" id="GO:0009926">
    <property type="term" value="P:auxin polar transport"/>
    <property type="evidence" value="ECO:0000318"/>
    <property type="project" value="GO_Central"/>
</dbReference>
<accession>D8SA78</accession>
<dbReference type="Gramene" id="EFJ18553">
    <property type="protein sequence ID" value="EFJ18553"/>
    <property type="gene ID" value="SELMODRAFT_444506"/>
</dbReference>
<keyword evidence="1" id="KW-0863">Zinc-finger</keyword>
<dbReference type="PANTHER" id="PTHR21725">
    <property type="entry name" value="E3 UBIQUITIN-PROTEIN LIGASE UBR4"/>
    <property type="match status" value="1"/>
</dbReference>
<feature type="compositionally biased region" description="Acidic residues" evidence="2">
    <location>
        <begin position="148"/>
        <end position="158"/>
    </location>
</feature>
<feature type="region of interest" description="UBR4 E3 catalytic module" evidence="1">
    <location>
        <begin position="972"/>
        <end position="1496"/>
    </location>
</feature>
<proteinExistence type="inferred from homology"/>
<reference evidence="4 5" key="1">
    <citation type="journal article" date="2011" name="Science">
        <title>The Selaginella genome identifies genetic changes associated with the evolution of vascular plants.</title>
        <authorList>
            <person name="Banks J.A."/>
            <person name="Nishiyama T."/>
            <person name="Hasebe M."/>
            <person name="Bowman J.L."/>
            <person name="Gribskov M."/>
            <person name="dePamphilis C."/>
            <person name="Albert V.A."/>
            <person name="Aono N."/>
            <person name="Aoyama T."/>
            <person name="Ambrose B.A."/>
            <person name="Ashton N.W."/>
            <person name="Axtell M.J."/>
            <person name="Barker E."/>
            <person name="Barker M.S."/>
            <person name="Bennetzen J.L."/>
            <person name="Bonawitz N.D."/>
            <person name="Chapple C."/>
            <person name="Cheng C."/>
            <person name="Correa L.G."/>
            <person name="Dacre M."/>
            <person name="DeBarry J."/>
            <person name="Dreyer I."/>
            <person name="Elias M."/>
            <person name="Engstrom E.M."/>
            <person name="Estelle M."/>
            <person name="Feng L."/>
            <person name="Finet C."/>
            <person name="Floyd S.K."/>
            <person name="Frommer W.B."/>
            <person name="Fujita T."/>
            <person name="Gramzow L."/>
            <person name="Gutensohn M."/>
            <person name="Harholt J."/>
            <person name="Hattori M."/>
            <person name="Heyl A."/>
            <person name="Hirai T."/>
            <person name="Hiwatashi Y."/>
            <person name="Ishikawa M."/>
            <person name="Iwata M."/>
            <person name="Karol K.G."/>
            <person name="Koehler B."/>
            <person name="Kolukisaoglu U."/>
            <person name="Kubo M."/>
            <person name="Kurata T."/>
            <person name="Lalonde S."/>
            <person name="Li K."/>
            <person name="Li Y."/>
            <person name="Litt A."/>
            <person name="Lyons E."/>
            <person name="Manning G."/>
            <person name="Maruyama T."/>
            <person name="Michael T.P."/>
            <person name="Mikami K."/>
            <person name="Miyazaki S."/>
            <person name="Morinaga S."/>
            <person name="Murata T."/>
            <person name="Mueller-Roeber B."/>
            <person name="Nelson D.R."/>
            <person name="Obara M."/>
            <person name="Oguri Y."/>
            <person name="Olmstead R.G."/>
            <person name="Onodera N."/>
            <person name="Petersen B.L."/>
            <person name="Pils B."/>
            <person name="Prigge M."/>
            <person name="Rensing S.A."/>
            <person name="Riano-Pachon D.M."/>
            <person name="Roberts A.W."/>
            <person name="Sato Y."/>
            <person name="Scheller H.V."/>
            <person name="Schulz B."/>
            <person name="Schulz C."/>
            <person name="Shakirov E.V."/>
            <person name="Shibagaki N."/>
            <person name="Shinohara N."/>
            <person name="Shippen D.E."/>
            <person name="Soerensen I."/>
            <person name="Sotooka R."/>
            <person name="Sugimoto N."/>
            <person name="Sugita M."/>
            <person name="Sumikawa N."/>
            <person name="Tanurdzic M."/>
            <person name="Theissen G."/>
            <person name="Ulvskov P."/>
            <person name="Wakazuki S."/>
            <person name="Weng J.K."/>
            <person name="Willats W.W."/>
            <person name="Wipf D."/>
            <person name="Wolf P.G."/>
            <person name="Yang L."/>
            <person name="Zimmer A.D."/>
            <person name="Zhu Q."/>
            <person name="Mitros T."/>
            <person name="Hellsten U."/>
            <person name="Loque D."/>
            <person name="Otillar R."/>
            <person name="Salamov A."/>
            <person name="Schmutz J."/>
            <person name="Shapiro H."/>
            <person name="Lindquist E."/>
            <person name="Lucas S."/>
            <person name="Rokhsar D."/>
            <person name="Grigoriev I.V."/>
        </authorList>
    </citation>
    <scope>NUCLEOTIDE SEQUENCE [LARGE SCALE GENOMIC DNA]</scope>
</reference>
<evidence type="ECO:0000256" key="1">
    <source>
        <dbReference type="PROSITE-ProRule" id="PRU01388"/>
    </source>
</evidence>
<name>D8SA78_SELML</name>